<keyword evidence="3" id="KW-0862">Zinc</keyword>
<feature type="compositionally biased region" description="Basic residues" evidence="5">
    <location>
        <begin position="334"/>
        <end position="343"/>
    </location>
</feature>
<dbReference type="InterPro" id="IPR013083">
    <property type="entry name" value="Znf_RING/FYVE/PHD"/>
</dbReference>
<dbReference type="PROSITE" id="PS50280">
    <property type="entry name" value="SET"/>
    <property type="match status" value="1"/>
</dbReference>
<keyword evidence="4" id="KW-0156">Chromatin regulator</keyword>
<feature type="compositionally biased region" description="Polar residues" evidence="5">
    <location>
        <begin position="135"/>
        <end position="144"/>
    </location>
</feature>
<dbReference type="InterPro" id="IPR001965">
    <property type="entry name" value="Znf_PHD"/>
</dbReference>
<dbReference type="PANTHER" id="PTHR46462">
    <property type="entry name" value="UPSET, ISOFORM A"/>
    <property type="match status" value="1"/>
</dbReference>
<feature type="region of interest" description="Disordered" evidence="5">
    <location>
        <begin position="135"/>
        <end position="201"/>
    </location>
</feature>
<evidence type="ECO:0000256" key="3">
    <source>
        <dbReference type="ARBA" id="ARBA00022833"/>
    </source>
</evidence>
<dbReference type="InterPro" id="IPR001214">
    <property type="entry name" value="SET_dom"/>
</dbReference>
<feature type="compositionally biased region" description="Polar residues" evidence="5">
    <location>
        <begin position="92"/>
        <end position="106"/>
    </location>
</feature>
<feature type="compositionally biased region" description="Polar residues" evidence="5">
    <location>
        <begin position="385"/>
        <end position="397"/>
    </location>
</feature>
<dbReference type="SMART" id="SM00317">
    <property type="entry name" value="SET"/>
    <property type="match status" value="1"/>
</dbReference>
<dbReference type="Gene3D" id="3.30.40.10">
    <property type="entry name" value="Zinc/RING finger domain, C3HC4 (zinc finger)"/>
    <property type="match status" value="1"/>
</dbReference>
<feature type="compositionally biased region" description="Low complexity" evidence="5">
    <location>
        <begin position="928"/>
        <end position="941"/>
    </location>
</feature>
<dbReference type="SMART" id="SM00249">
    <property type="entry name" value="PHD"/>
    <property type="match status" value="1"/>
</dbReference>
<dbReference type="OrthoDB" id="20872at2759"/>
<accession>A0A167FBW1</accession>
<evidence type="ECO:0000256" key="4">
    <source>
        <dbReference type="ARBA" id="ARBA00022853"/>
    </source>
</evidence>
<feature type="compositionally biased region" description="Low complexity" evidence="5">
    <location>
        <begin position="42"/>
        <end position="62"/>
    </location>
</feature>
<evidence type="ECO:0000259" key="6">
    <source>
        <dbReference type="PROSITE" id="PS50280"/>
    </source>
</evidence>
<feature type="region of interest" description="Disordered" evidence="5">
    <location>
        <begin position="917"/>
        <end position="948"/>
    </location>
</feature>
<feature type="compositionally biased region" description="Basic and acidic residues" evidence="5">
    <location>
        <begin position="344"/>
        <end position="357"/>
    </location>
</feature>
<feature type="domain" description="SET" evidence="6">
    <location>
        <begin position="538"/>
        <end position="669"/>
    </location>
</feature>
<dbReference type="InterPro" id="IPR019786">
    <property type="entry name" value="Zinc_finger_PHD-type_CS"/>
</dbReference>
<evidence type="ECO:0000313" key="7">
    <source>
        <dbReference type="EMBL" id="ANB15088.1"/>
    </source>
</evidence>
<organism evidence="7 8">
    <name type="scientific">Sugiyamaella lignohabitans</name>
    <dbReference type="NCBI Taxonomy" id="796027"/>
    <lineage>
        <taxon>Eukaryota</taxon>
        <taxon>Fungi</taxon>
        <taxon>Dikarya</taxon>
        <taxon>Ascomycota</taxon>
        <taxon>Saccharomycotina</taxon>
        <taxon>Dipodascomycetes</taxon>
        <taxon>Dipodascales</taxon>
        <taxon>Trichomonascaceae</taxon>
        <taxon>Sugiyamaella</taxon>
    </lineage>
</organism>
<protein>
    <submittedName>
        <fullName evidence="7">Histone-binding protein SET3</fullName>
    </submittedName>
</protein>
<feature type="compositionally biased region" description="Polar residues" evidence="5">
    <location>
        <begin position="453"/>
        <end position="463"/>
    </location>
</feature>
<dbReference type="GO" id="GO:0034967">
    <property type="term" value="C:Set3 complex"/>
    <property type="evidence" value="ECO:0007669"/>
    <property type="project" value="TreeGrafter"/>
</dbReference>
<feature type="compositionally biased region" description="Low complexity" evidence="5">
    <location>
        <begin position="76"/>
        <end position="91"/>
    </location>
</feature>
<feature type="compositionally biased region" description="Polar residues" evidence="5">
    <location>
        <begin position="847"/>
        <end position="860"/>
    </location>
</feature>
<dbReference type="GO" id="GO:0070210">
    <property type="term" value="C:Rpd3L-Expanded complex"/>
    <property type="evidence" value="ECO:0007669"/>
    <property type="project" value="TreeGrafter"/>
</dbReference>
<dbReference type="Proteomes" id="UP000189580">
    <property type="component" value="Chromosome b"/>
</dbReference>
<feature type="compositionally biased region" description="Polar residues" evidence="5">
    <location>
        <begin position="1007"/>
        <end position="1020"/>
    </location>
</feature>
<proteinExistence type="predicted"/>
<dbReference type="KEGG" id="slb:AWJ20_2708"/>
<dbReference type="CDD" id="cd15550">
    <property type="entry name" value="PHD_MLL5"/>
    <property type="match status" value="1"/>
</dbReference>
<dbReference type="SUPFAM" id="SSF82199">
    <property type="entry name" value="SET domain"/>
    <property type="match status" value="1"/>
</dbReference>
<sequence>MNEPQQPQLPQASGLSLDGVAALAAAAAAMDRLATDSNVGNVSPSATDNSSVSSSNGLLTPSGGPESVAKVSNMETNPSLSTSTTTPLSSNQSDIPLSSATSITSLQDHDRLSSPQLLAKPATFSRDVTTIKQDGFSSESSIQQPALYKTHQSDGTVPDRVPEQASTTQEPLPTAIVPASLPTPVSAPLSEPASKSTAGPALAPTLESLPASSITAATVVTPIPDTVISSVPSKVEKELEPKLKQEPKLVAEPPVEYPIDAGIIRCICGFDDDDGFTIQCEKCNAWQHAQCVDIADEAQVPDIYYCDQCSDRTVDVQLAIERQTKRIQESVASAKKKKQRSRSRKENRTDGSPDTKTKTGGANSPKVGDDASNAPSSNVNSAPSENTPAEGTANTPGPATVTFAPNLVTTPNNDHDDSNEQTASSTDNTKRGRRKRQSSQESLNKMNEEAASISVNNSTSGHNTPIPRSPVVESDTEQDDNKFYLEQNFKCQFVAVTENRIVSESVRKYIESIPSLSHLDEDSCSFLTGQEFAHIKPAKVSVRPTSDQSKQKFMGFSKFGLFLESGIQRHRFVIEHFGEIMFQRDYKSNPVNQYRLFGCPKPGVLFVPSLDIAIDSRRIGSEAGFIRNSCKPNIKFSTIVVEGNTSHVHFAAFALEPIKAGTELTVGWDWDPKHPVHKISGDDSDSLSIEERQFLVRSSKMIQQRGIECACKSGADCVLTKMKKAGLGGPRSTRLGKKSLEQKQLQLQKQQLQQKQLYGLSDSSIDALGSSSPLRSPSTPATPLYSAREERKIQGAMSLIEKMEQRESAKRKRTSASGDDGTGASNKIESAPVSGDEGGTVNDDEANSSILSNSTAEMNNRSSSPISPIERSVPPGTSQISEPASKKHKLDEPVQPLVVTPRQKKLARYLLAKQEYISQQRTRPRQYSPVSPSSLSRFSGSPPSPSRGKFVGSLPHLAITNNIGAPGVLSVEQTPSPLTPRTFVNGFHPAPPVSTGTQPMNGPIPAASSNGNGAVSTSTGLGIGVDAPPQKPTVKKKLSFADYRKKQKPPSTGTNLSSTISSATTPSVTSSASSGPITDQK</sequence>
<feature type="region of interest" description="Disordered" evidence="5">
    <location>
        <begin position="804"/>
        <end position="900"/>
    </location>
</feature>
<keyword evidence="1" id="KW-0479">Metal-binding</keyword>
<feature type="region of interest" description="Disordered" evidence="5">
    <location>
        <begin position="768"/>
        <end position="791"/>
    </location>
</feature>
<dbReference type="SUPFAM" id="SSF57903">
    <property type="entry name" value="FYVE/PHD zinc finger"/>
    <property type="match status" value="1"/>
</dbReference>
<feature type="compositionally biased region" description="Low complexity" evidence="5">
    <location>
        <begin position="371"/>
        <end position="384"/>
    </location>
</feature>
<feature type="compositionally biased region" description="Low complexity" evidence="5">
    <location>
        <begin position="1057"/>
        <end position="1081"/>
    </location>
</feature>
<evidence type="ECO:0000256" key="2">
    <source>
        <dbReference type="ARBA" id="ARBA00022771"/>
    </source>
</evidence>
<gene>
    <name evidence="7" type="primary">SET3</name>
    <name evidence="7" type="ORF">AWJ20_2708</name>
</gene>
<feature type="region of interest" description="Disordered" evidence="5">
    <location>
        <begin position="328"/>
        <end position="478"/>
    </location>
</feature>
<dbReference type="GO" id="GO:0006325">
    <property type="term" value="P:chromatin organization"/>
    <property type="evidence" value="ECO:0007669"/>
    <property type="project" value="UniProtKB-KW"/>
</dbReference>
<dbReference type="PANTHER" id="PTHR46462:SF3">
    <property type="entry name" value="UPSET, ISOFORM A"/>
    <property type="match status" value="1"/>
</dbReference>
<keyword evidence="2" id="KW-0863">Zinc-finger</keyword>
<dbReference type="InterPro" id="IPR011011">
    <property type="entry name" value="Znf_FYVE_PHD"/>
</dbReference>
<dbReference type="Pfam" id="PF20826">
    <property type="entry name" value="PHD_5"/>
    <property type="match status" value="1"/>
</dbReference>
<feature type="region of interest" description="Disordered" evidence="5">
    <location>
        <begin position="997"/>
        <end position="1081"/>
    </location>
</feature>
<dbReference type="RefSeq" id="XP_018737565.1">
    <property type="nucleotide sequence ID" value="XM_018879671.1"/>
</dbReference>
<dbReference type="Pfam" id="PF00856">
    <property type="entry name" value="SET"/>
    <property type="match status" value="1"/>
</dbReference>
<dbReference type="InterPro" id="IPR046341">
    <property type="entry name" value="SET_dom_sf"/>
</dbReference>
<name>A0A167FBW1_9ASCO</name>
<dbReference type="AlphaFoldDB" id="A0A167FBW1"/>
<dbReference type="EMBL" id="CP014503">
    <property type="protein sequence ID" value="ANB15088.1"/>
    <property type="molecule type" value="Genomic_DNA"/>
</dbReference>
<reference evidence="7 8" key="1">
    <citation type="submission" date="2016-02" db="EMBL/GenBank/DDBJ databases">
        <title>Complete genome sequence and transcriptome regulation of the pentose utilising yeast Sugiyamaella lignohabitans.</title>
        <authorList>
            <person name="Bellasio M."/>
            <person name="Peymann A."/>
            <person name="Valli M."/>
            <person name="Sipitzky M."/>
            <person name="Graf A."/>
            <person name="Sauer M."/>
            <person name="Marx H."/>
            <person name="Mattanovich D."/>
        </authorList>
    </citation>
    <scope>NUCLEOTIDE SEQUENCE [LARGE SCALE GENOMIC DNA]</scope>
    <source>
        <strain evidence="7 8">CBS 10342</strain>
    </source>
</reference>
<evidence type="ECO:0000313" key="8">
    <source>
        <dbReference type="Proteomes" id="UP000189580"/>
    </source>
</evidence>
<feature type="compositionally biased region" description="Low complexity" evidence="5">
    <location>
        <begin position="861"/>
        <end position="875"/>
    </location>
</feature>
<dbReference type="PROSITE" id="PS01359">
    <property type="entry name" value="ZF_PHD_1"/>
    <property type="match status" value="1"/>
</dbReference>
<dbReference type="GO" id="GO:0008270">
    <property type="term" value="F:zinc ion binding"/>
    <property type="evidence" value="ECO:0007669"/>
    <property type="project" value="UniProtKB-KW"/>
</dbReference>
<evidence type="ECO:0000256" key="1">
    <source>
        <dbReference type="ARBA" id="ARBA00022723"/>
    </source>
</evidence>
<evidence type="ECO:0000256" key="5">
    <source>
        <dbReference type="SAM" id="MobiDB-lite"/>
    </source>
</evidence>
<dbReference type="GO" id="GO:0006355">
    <property type="term" value="P:regulation of DNA-templated transcription"/>
    <property type="evidence" value="ECO:0007669"/>
    <property type="project" value="TreeGrafter"/>
</dbReference>
<keyword evidence="8" id="KW-1185">Reference proteome</keyword>
<feature type="region of interest" description="Disordered" evidence="5">
    <location>
        <begin position="37"/>
        <end position="118"/>
    </location>
</feature>
<dbReference type="Gene3D" id="2.170.270.10">
    <property type="entry name" value="SET domain"/>
    <property type="match status" value="1"/>
</dbReference>
<dbReference type="GeneID" id="30034649"/>